<feature type="region of interest" description="Disordered" evidence="1">
    <location>
        <begin position="1"/>
        <end position="268"/>
    </location>
</feature>
<dbReference type="EMBL" id="VDMD01000246">
    <property type="protein sequence ID" value="TRM55202.1"/>
    <property type="molecule type" value="Genomic_DNA"/>
</dbReference>
<sequence length="350" mass="36777">MLKITEGSKAAASVRTTLSNDKTAPTVIRRAEVAPAGDDQEPNGSEEAEDRSEEENEEESDDGDKAVRKSSRLNTSTQKTSASKGKSAAKPIPTPKPPSVALAGKAVTGVAKKAAAGTSKVIPAPQKPVTATKKTNTAKSAGRKAVVHSTQPGSDGESDSEPEIVHAGHDREDEDGDDPMWGLPSRGRKANHIDLKVPYARARDDSPAVRPRKVFTTGIRDPAPTLVGPPAKPKAKRAPHRASTTPSPAPGAPSAPPTLPDIDFASMAENRTAAEETRLLRLLIVKRILPLADEIRDIATAMRKVTTGGGSSVKVKVGAGTSSIKTARGREKKTSGTRAAKRKREDGDDE</sequence>
<feature type="compositionally biased region" description="Low complexity" evidence="1">
    <location>
        <begin position="312"/>
        <end position="323"/>
    </location>
</feature>
<feature type="compositionally biased region" description="Basic and acidic residues" evidence="1">
    <location>
        <begin position="191"/>
        <end position="207"/>
    </location>
</feature>
<organism evidence="2 3">
    <name type="scientific">Schizophyllum amplum</name>
    <dbReference type="NCBI Taxonomy" id="97359"/>
    <lineage>
        <taxon>Eukaryota</taxon>
        <taxon>Fungi</taxon>
        <taxon>Dikarya</taxon>
        <taxon>Basidiomycota</taxon>
        <taxon>Agaricomycotina</taxon>
        <taxon>Agaricomycetes</taxon>
        <taxon>Agaricomycetidae</taxon>
        <taxon>Agaricales</taxon>
        <taxon>Schizophyllaceae</taxon>
        <taxon>Schizophyllum</taxon>
    </lineage>
</organism>
<feature type="compositionally biased region" description="Acidic residues" evidence="1">
    <location>
        <begin position="38"/>
        <end position="62"/>
    </location>
</feature>
<protein>
    <submittedName>
        <fullName evidence="2">Uncharacterized protein</fullName>
    </submittedName>
</protein>
<feature type="compositionally biased region" description="Low complexity" evidence="1">
    <location>
        <begin position="100"/>
        <end position="118"/>
    </location>
</feature>
<comment type="caution">
    <text evidence="2">The sequence shown here is derived from an EMBL/GenBank/DDBJ whole genome shotgun (WGS) entry which is preliminary data.</text>
</comment>
<dbReference type="Proteomes" id="UP000320762">
    <property type="component" value="Unassembled WGS sequence"/>
</dbReference>
<dbReference type="AlphaFoldDB" id="A0A550BRQ1"/>
<proteinExistence type="predicted"/>
<gene>
    <name evidence="2" type="ORF">BD626DRAFT_543528</name>
</gene>
<accession>A0A550BRQ1</accession>
<evidence type="ECO:0000313" key="3">
    <source>
        <dbReference type="Proteomes" id="UP000320762"/>
    </source>
</evidence>
<keyword evidence="3" id="KW-1185">Reference proteome</keyword>
<feature type="compositionally biased region" description="Low complexity" evidence="1">
    <location>
        <begin position="75"/>
        <end position="90"/>
    </location>
</feature>
<name>A0A550BRQ1_9AGAR</name>
<feature type="compositionally biased region" description="Low complexity" evidence="1">
    <location>
        <begin position="130"/>
        <end position="140"/>
    </location>
</feature>
<reference evidence="2 3" key="1">
    <citation type="journal article" date="2019" name="New Phytol.">
        <title>Comparative genomics reveals unique wood-decay strategies and fruiting body development in the Schizophyllaceae.</title>
        <authorList>
            <person name="Almasi E."/>
            <person name="Sahu N."/>
            <person name="Krizsan K."/>
            <person name="Balint B."/>
            <person name="Kovacs G.M."/>
            <person name="Kiss B."/>
            <person name="Cseklye J."/>
            <person name="Drula E."/>
            <person name="Henrissat B."/>
            <person name="Nagy I."/>
            <person name="Chovatia M."/>
            <person name="Adam C."/>
            <person name="LaButti K."/>
            <person name="Lipzen A."/>
            <person name="Riley R."/>
            <person name="Grigoriev I.V."/>
            <person name="Nagy L.G."/>
        </authorList>
    </citation>
    <scope>NUCLEOTIDE SEQUENCE [LARGE SCALE GENOMIC DNA]</scope>
    <source>
        <strain evidence="2 3">NL-1724</strain>
    </source>
</reference>
<evidence type="ECO:0000313" key="2">
    <source>
        <dbReference type="EMBL" id="TRM55202.1"/>
    </source>
</evidence>
<feature type="compositionally biased region" description="Polar residues" evidence="1">
    <location>
        <begin position="14"/>
        <end position="23"/>
    </location>
</feature>
<evidence type="ECO:0000256" key="1">
    <source>
        <dbReference type="SAM" id="MobiDB-lite"/>
    </source>
</evidence>
<feature type="compositionally biased region" description="Pro residues" evidence="1">
    <location>
        <begin position="247"/>
        <end position="259"/>
    </location>
</feature>
<feature type="region of interest" description="Disordered" evidence="1">
    <location>
        <begin position="309"/>
        <end position="350"/>
    </location>
</feature>